<keyword evidence="1" id="KW-0812">Transmembrane</keyword>
<feature type="transmembrane region" description="Helical" evidence="1">
    <location>
        <begin position="195"/>
        <end position="217"/>
    </location>
</feature>
<sequence>MEKSIAASRGALASDISGSDGAAVVRTWAIIGAAFVVFILYVVFEWVTAPYFGPTQLAEGVEVPLNFKIGVWTVQIGMSLVWAYLIWTQIIKPIRQTGQPNTAGLLGIAFFVAIFWDPSMNWIQQGCVYNPYALNLGFLSGEIPGWMSPRGNLLPEPLLAWAGGYPGFLLWMTFGGLAVMRFVKARFPTISNVKLSLCGVFAAMVVDLVLESLLIRYSGIYAYPGSIRALSLWGGHWYQFPLYEALLFGGWVGCTSVLLYFKDDKGHTWVERGVEKMAFCKNSNFRQSMVRLVAIIGFCQVLEIIIYVLPMPLITANADPFPEDTPAFFTVGTGMCGPGTGLACPRPDLPIIRRNDLEKFSDTVQIAHEPVGEAVVR</sequence>
<feature type="transmembrane region" description="Helical" evidence="1">
    <location>
        <begin position="237"/>
        <end position="261"/>
    </location>
</feature>
<feature type="transmembrane region" description="Helical" evidence="1">
    <location>
        <begin position="69"/>
        <end position="87"/>
    </location>
</feature>
<feature type="transmembrane region" description="Helical" evidence="1">
    <location>
        <begin position="28"/>
        <end position="49"/>
    </location>
</feature>
<name>A0A557RE86_9RHOO</name>
<feature type="transmembrane region" description="Helical" evidence="1">
    <location>
        <begin position="99"/>
        <end position="116"/>
    </location>
</feature>
<keyword evidence="1" id="KW-1133">Transmembrane helix</keyword>
<feature type="transmembrane region" description="Helical" evidence="1">
    <location>
        <begin position="289"/>
        <end position="309"/>
    </location>
</feature>
<organism evidence="2 3">
    <name type="scientific">Denitromonas halophila</name>
    <dbReference type="NCBI Taxonomy" id="1629404"/>
    <lineage>
        <taxon>Bacteria</taxon>
        <taxon>Pseudomonadati</taxon>
        <taxon>Pseudomonadota</taxon>
        <taxon>Betaproteobacteria</taxon>
        <taxon>Rhodocyclales</taxon>
        <taxon>Zoogloeaceae</taxon>
        <taxon>Denitromonas</taxon>
    </lineage>
</organism>
<gene>
    <name evidence="2" type="ORF">FHP89_13520</name>
</gene>
<protein>
    <submittedName>
        <fullName evidence="2">Spirocyclase, AveC family</fullName>
    </submittedName>
</protein>
<evidence type="ECO:0000313" key="2">
    <source>
        <dbReference type="EMBL" id="TVO75368.1"/>
    </source>
</evidence>
<dbReference type="InterPro" id="IPR033459">
    <property type="entry name" value="AveC-like"/>
</dbReference>
<dbReference type="Proteomes" id="UP000318349">
    <property type="component" value="Unassembled WGS sequence"/>
</dbReference>
<feature type="transmembrane region" description="Helical" evidence="1">
    <location>
        <begin position="158"/>
        <end position="183"/>
    </location>
</feature>
<dbReference type="AlphaFoldDB" id="A0A557RE86"/>
<evidence type="ECO:0000256" key="1">
    <source>
        <dbReference type="SAM" id="Phobius"/>
    </source>
</evidence>
<keyword evidence="1" id="KW-0472">Membrane</keyword>
<comment type="caution">
    <text evidence="2">The sequence shown here is derived from an EMBL/GenBank/DDBJ whole genome shotgun (WGS) entry which is preliminary data.</text>
</comment>
<reference evidence="2 3" key="1">
    <citation type="submission" date="2019-07" db="EMBL/GenBank/DDBJ databases">
        <title>The pathways for chlorine oxyanion respiration interact through the shared metabolite chlorate.</title>
        <authorList>
            <person name="Barnum T.P."/>
            <person name="Cheng Y."/>
            <person name="Hill K.A."/>
            <person name="Lucas L.N."/>
            <person name="Carlson H.K."/>
            <person name="Coates J.D."/>
        </authorList>
    </citation>
    <scope>NUCLEOTIDE SEQUENCE [LARGE SCALE GENOMIC DNA]</scope>
    <source>
        <strain evidence="2 3">SFB-1</strain>
    </source>
</reference>
<dbReference type="EMBL" id="VMNI01000013">
    <property type="protein sequence ID" value="TVO75368.1"/>
    <property type="molecule type" value="Genomic_DNA"/>
</dbReference>
<accession>A0A557RE86</accession>
<proteinExistence type="predicted"/>
<dbReference type="Pfam" id="PF17198">
    <property type="entry name" value="AveC_like"/>
    <property type="match status" value="1"/>
</dbReference>
<evidence type="ECO:0000313" key="3">
    <source>
        <dbReference type="Proteomes" id="UP000318349"/>
    </source>
</evidence>